<dbReference type="AlphaFoldDB" id="W1Y8V0"/>
<protein>
    <submittedName>
        <fullName evidence="1">Uncharacterized protein</fullName>
    </submittedName>
</protein>
<comment type="caution">
    <text evidence="1">The sequence shown here is derived from an EMBL/GenBank/DDBJ whole genome shotgun (WGS) entry which is preliminary data.</text>
</comment>
<accession>W1Y8V0</accession>
<name>W1Y8V0_9ZZZZ</name>
<proteinExistence type="predicted"/>
<gene>
    <name evidence="1" type="ORF">Q604_UNBC07063G0001</name>
</gene>
<organism evidence="1">
    <name type="scientific">human gut metagenome</name>
    <dbReference type="NCBI Taxonomy" id="408170"/>
    <lineage>
        <taxon>unclassified sequences</taxon>
        <taxon>metagenomes</taxon>
        <taxon>organismal metagenomes</taxon>
    </lineage>
</organism>
<feature type="non-terminal residue" evidence="1">
    <location>
        <position position="28"/>
    </location>
</feature>
<sequence length="28" mass="3058">MSITEQYKTLRTSVGLHTPTGPLVRITG</sequence>
<reference evidence="1" key="1">
    <citation type="submission" date="2013-12" db="EMBL/GenBank/DDBJ databases">
        <title>A Varibaculum cambriense genome reconstructed from a premature infant gut community with otherwise low bacterial novelty that shifts toward anaerobic metabolism during the third week of life.</title>
        <authorList>
            <person name="Brown C.T."/>
            <person name="Sharon I."/>
            <person name="Thomas B.C."/>
            <person name="Castelle C.J."/>
            <person name="Morowitz M.J."/>
            <person name="Banfield J.F."/>
        </authorList>
    </citation>
    <scope>NUCLEOTIDE SEQUENCE</scope>
</reference>
<evidence type="ECO:0000313" key="1">
    <source>
        <dbReference type="EMBL" id="ETJ38937.1"/>
    </source>
</evidence>
<dbReference type="EMBL" id="AZMM01007063">
    <property type="protein sequence ID" value="ETJ38937.1"/>
    <property type="molecule type" value="Genomic_DNA"/>
</dbReference>